<dbReference type="Pfam" id="PF13832">
    <property type="entry name" value="zf-HC5HC2H_2"/>
    <property type="match status" value="1"/>
</dbReference>
<evidence type="ECO:0000259" key="11">
    <source>
        <dbReference type="PROSITE" id="PS50016"/>
    </source>
</evidence>
<evidence type="ECO:0000256" key="9">
    <source>
        <dbReference type="PROSITE-ProRule" id="PRU00146"/>
    </source>
</evidence>
<keyword evidence="2" id="KW-0479">Metal-binding</keyword>
<proteinExistence type="predicted"/>
<feature type="domain" description="PHD-type" evidence="12">
    <location>
        <begin position="275"/>
        <end position="390"/>
    </location>
</feature>
<dbReference type="PROSITE" id="PS50016">
    <property type="entry name" value="ZF_PHD_2"/>
    <property type="match status" value="1"/>
</dbReference>
<keyword evidence="14" id="KW-1185">Reference proteome</keyword>
<dbReference type="InterPro" id="IPR019786">
    <property type="entry name" value="Zinc_finger_PHD-type_CS"/>
</dbReference>
<sequence>MSERDNLLVRPLFNVAPTLIFYGAGRGLREKNIIDRLTLKPPYEESSLFWSLDPNPDSLTILTLNVGDFTVLVLRATSFTPSLNSKCSRGMPPRLSRQSTNVDLPRASFQKVEDDESTHPTAVADRTARSIADNDGSEFYRPEYYIRFIEPLESDLARQVEYDMDEQDKEWLDALNAERKKEQLDKATYELFEIVMDRLEKEWFELTRNIPKPDLALPSEDSTCAVCDDPEGENSNAIVFCDGCNLAVHQDCYGVPYIPEGQWLCRKCTVSPENPVSCCLCPNEGGAFKQTVNGLWVHLLCAMWIPETRVANDVFMEPITGVEKIPKQRWKLKCSLCDNPREGACIQCTKPTCFVAFHATCARKEKLLLPMKSAQGQEPLPLTCYCERHLPLEQQNARCIALALVQEEDVQDDTKRAKSARAHAKTYRSGPPLVPALILGRVSHYIGKIPLRKKQEFLEMMCRYWSLKRESRRGAPLLKRLHLEPWSANVTGQQSDEEKAVKLEQQQQLMEHLVRVREIAEMARKRESRKLRQAQLVRSVISSAVYPHQGALRQALNKIEAFDRNDYFKRPVSKFDVPDYFDIIKSPMSWSVIESKIAQHQYWDIEDFKARMASRYHELTTD</sequence>
<evidence type="ECO:0000256" key="8">
    <source>
        <dbReference type="PROSITE-ProRule" id="PRU00035"/>
    </source>
</evidence>
<feature type="domain" description="Bromo" evidence="10">
    <location>
        <begin position="560"/>
        <end position="608"/>
    </location>
</feature>
<evidence type="ECO:0000259" key="12">
    <source>
        <dbReference type="PROSITE" id="PS51805"/>
    </source>
</evidence>
<dbReference type="InterPro" id="IPR050701">
    <property type="entry name" value="Histone_Mod_Regulator"/>
</dbReference>
<evidence type="ECO:0000256" key="6">
    <source>
        <dbReference type="ARBA" id="ARBA00023117"/>
    </source>
</evidence>
<dbReference type="PANTHER" id="PTHR13793:SF107">
    <property type="entry name" value="BROMODOMAIN-CONTAINING PROTEIN HOMOLOG"/>
    <property type="match status" value="1"/>
</dbReference>
<dbReference type="Proteomes" id="UP000054144">
    <property type="component" value="Unassembled WGS sequence"/>
</dbReference>
<dbReference type="InterPro" id="IPR001965">
    <property type="entry name" value="Znf_PHD"/>
</dbReference>
<dbReference type="Gene3D" id="1.20.920.10">
    <property type="entry name" value="Bromodomain-like"/>
    <property type="match status" value="1"/>
</dbReference>
<keyword evidence="3" id="KW-0677">Repeat</keyword>
<dbReference type="PROSITE" id="PS50014">
    <property type="entry name" value="BROMODOMAIN_2"/>
    <property type="match status" value="1"/>
</dbReference>
<evidence type="ECO:0000313" key="14">
    <source>
        <dbReference type="Proteomes" id="UP000054144"/>
    </source>
</evidence>
<evidence type="ECO:0000313" key="13">
    <source>
        <dbReference type="EMBL" id="KIY51905.1"/>
    </source>
</evidence>
<name>A0A0D7AJ67_9AGAR</name>
<evidence type="ECO:0000259" key="10">
    <source>
        <dbReference type="PROSITE" id="PS50014"/>
    </source>
</evidence>
<dbReference type="FunFam" id="3.30.40.10:FF:000008">
    <property type="entry name" value="Bromodomain containing 1, isoform CRA_a"/>
    <property type="match status" value="1"/>
</dbReference>
<keyword evidence="5" id="KW-0862">Zinc</keyword>
<dbReference type="Pfam" id="PF10513">
    <property type="entry name" value="EPL1"/>
    <property type="match status" value="1"/>
</dbReference>
<organism evidence="13 14">
    <name type="scientific">Fistulina hepatica ATCC 64428</name>
    <dbReference type="NCBI Taxonomy" id="1128425"/>
    <lineage>
        <taxon>Eukaryota</taxon>
        <taxon>Fungi</taxon>
        <taxon>Dikarya</taxon>
        <taxon>Basidiomycota</taxon>
        <taxon>Agaricomycotina</taxon>
        <taxon>Agaricomycetes</taxon>
        <taxon>Agaricomycetidae</taxon>
        <taxon>Agaricales</taxon>
        <taxon>Fistulinaceae</taxon>
        <taxon>Fistulina</taxon>
    </lineage>
</organism>
<evidence type="ECO:0000256" key="2">
    <source>
        <dbReference type="ARBA" id="ARBA00022723"/>
    </source>
</evidence>
<dbReference type="InterPro" id="IPR011011">
    <property type="entry name" value="Znf_FYVE_PHD"/>
</dbReference>
<evidence type="ECO:0000256" key="1">
    <source>
        <dbReference type="ARBA" id="ARBA00004123"/>
    </source>
</evidence>
<feature type="domain" description="PHD-type" evidence="11">
    <location>
        <begin position="221"/>
        <end position="271"/>
    </location>
</feature>
<keyword evidence="4 9" id="KW-0863">Zinc-finger</keyword>
<dbReference type="PROSITE" id="PS01359">
    <property type="entry name" value="ZF_PHD_1"/>
    <property type="match status" value="1"/>
</dbReference>
<dbReference type="FunFam" id="3.30.40.10:FF:000007">
    <property type="entry name" value="Bromodomain containing 1, isoform CRA_b"/>
    <property type="match status" value="1"/>
</dbReference>
<dbReference type="CDD" id="cd15492">
    <property type="entry name" value="PHD_BRPF_JADE_like"/>
    <property type="match status" value="1"/>
</dbReference>
<dbReference type="SUPFAM" id="SSF57903">
    <property type="entry name" value="FYVE/PHD zinc finger"/>
    <property type="match status" value="1"/>
</dbReference>
<dbReference type="InterPro" id="IPR019787">
    <property type="entry name" value="Znf_PHD-finger"/>
</dbReference>
<dbReference type="OrthoDB" id="20839at2759"/>
<keyword evidence="6 8" id="KW-0103">Bromodomain</keyword>
<dbReference type="InterPro" id="IPR001487">
    <property type="entry name" value="Bromodomain"/>
</dbReference>
<dbReference type="GO" id="GO:0006357">
    <property type="term" value="P:regulation of transcription by RNA polymerase II"/>
    <property type="evidence" value="ECO:0007669"/>
    <property type="project" value="TreeGrafter"/>
</dbReference>
<dbReference type="GO" id="GO:0006325">
    <property type="term" value="P:chromatin organization"/>
    <property type="evidence" value="ECO:0007669"/>
    <property type="project" value="UniProtKB-ARBA"/>
</dbReference>
<dbReference type="PANTHER" id="PTHR13793">
    <property type="entry name" value="PHD FINGER PROTEINS"/>
    <property type="match status" value="1"/>
</dbReference>
<dbReference type="AlphaFoldDB" id="A0A0D7AJ67"/>
<dbReference type="EMBL" id="KN881647">
    <property type="protein sequence ID" value="KIY51905.1"/>
    <property type="molecule type" value="Genomic_DNA"/>
</dbReference>
<dbReference type="Gene3D" id="3.30.40.10">
    <property type="entry name" value="Zinc/RING finger domain, C3HC4 (zinc finger)"/>
    <property type="match status" value="2"/>
</dbReference>
<dbReference type="InterPro" id="IPR034732">
    <property type="entry name" value="EPHD"/>
</dbReference>
<dbReference type="InterPro" id="IPR019542">
    <property type="entry name" value="Enhancer_polycomb-like_N"/>
</dbReference>
<dbReference type="SMART" id="SM00249">
    <property type="entry name" value="PHD"/>
    <property type="match status" value="2"/>
</dbReference>
<dbReference type="Pfam" id="PF00439">
    <property type="entry name" value="Bromodomain"/>
    <property type="match status" value="1"/>
</dbReference>
<gene>
    <name evidence="13" type="ORF">FISHEDRAFT_70399</name>
</gene>
<dbReference type="GO" id="GO:0008270">
    <property type="term" value="F:zinc ion binding"/>
    <property type="evidence" value="ECO:0007669"/>
    <property type="project" value="UniProtKB-KW"/>
</dbReference>
<dbReference type="GO" id="GO:0005634">
    <property type="term" value="C:nucleus"/>
    <property type="evidence" value="ECO:0007669"/>
    <property type="project" value="UniProtKB-SubCell"/>
</dbReference>
<dbReference type="Pfam" id="PF13831">
    <property type="entry name" value="PHD_2"/>
    <property type="match status" value="1"/>
</dbReference>
<dbReference type="PROSITE" id="PS51805">
    <property type="entry name" value="EPHD"/>
    <property type="match status" value="1"/>
</dbReference>
<reference evidence="13 14" key="1">
    <citation type="journal article" date="2015" name="Fungal Genet. Biol.">
        <title>Evolution of novel wood decay mechanisms in Agaricales revealed by the genome sequences of Fistulina hepatica and Cylindrobasidium torrendii.</title>
        <authorList>
            <person name="Floudas D."/>
            <person name="Held B.W."/>
            <person name="Riley R."/>
            <person name="Nagy L.G."/>
            <person name="Koehler G."/>
            <person name="Ransdell A.S."/>
            <person name="Younus H."/>
            <person name="Chow J."/>
            <person name="Chiniquy J."/>
            <person name="Lipzen A."/>
            <person name="Tritt A."/>
            <person name="Sun H."/>
            <person name="Haridas S."/>
            <person name="LaButti K."/>
            <person name="Ohm R.A."/>
            <person name="Kues U."/>
            <person name="Blanchette R.A."/>
            <person name="Grigoriev I.V."/>
            <person name="Minto R.E."/>
            <person name="Hibbett D.S."/>
        </authorList>
    </citation>
    <scope>NUCLEOTIDE SEQUENCE [LARGE SCALE GENOMIC DNA]</scope>
    <source>
        <strain evidence="13 14">ATCC 64428</strain>
    </source>
</reference>
<protein>
    <submittedName>
        <fullName evidence="13">Uncharacterized protein</fullName>
    </submittedName>
</protein>
<dbReference type="CDD" id="cd04369">
    <property type="entry name" value="Bromodomain"/>
    <property type="match status" value="1"/>
</dbReference>
<dbReference type="InterPro" id="IPR013083">
    <property type="entry name" value="Znf_RING/FYVE/PHD"/>
</dbReference>
<accession>A0A0D7AJ67</accession>
<dbReference type="SUPFAM" id="SSF47370">
    <property type="entry name" value="Bromodomain"/>
    <property type="match status" value="1"/>
</dbReference>
<evidence type="ECO:0000256" key="7">
    <source>
        <dbReference type="ARBA" id="ARBA00023242"/>
    </source>
</evidence>
<evidence type="ECO:0000256" key="4">
    <source>
        <dbReference type="ARBA" id="ARBA00022771"/>
    </source>
</evidence>
<comment type="subcellular location">
    <subcellularLocation>
        <location evidence="1">Nucleus</location>
    </subcellularLocation>
</comment>
<keyword evidence="7" id="KW-0539">Nucleus</keyword>
<dbReference type="InterPro" id="IPR036427">
    <property type="entry name" value="Bromodomain-like_sf"/>
</dbReference>
<evidence type="ECO:0000256" key="3">
    <source>
        <dbReference type="ARBA" id="ARBA00022737"/>
    </source>
</evidence>
<evidence type="ECO:0000256" key="5">
    <source>
        <dbReference type="ARBA" id="ARBA00022833"/>
    </source>
</evidence>